<dbReference type="Gene3D" id="3.20.20.140">
    <property type="entry name" value="Metal-dependent hydrolases"/>
    <property type="match status" value="1"/>
</dbReference>
<dbReference type="EC" id="3.5.2.3" evidence="2"/>
<dbReference type="SUPFAM" id="SSF51556">
    <property type="entry name" value="Metallo-dependent hydrolases"/>
    <property type="match status" value="1"/>
</dbReference>
<dbReference type="STRING" id="169679.CSACC_32660"/>
<name>A0A1S8MTM0_CLOSA</name>
<dbReference type="Proteomes" id="UP000191154">
    <property type="component" value="Unassembled WGS sequence"/>
</dbReference>
<accession>A0A1S8MTM0</accession>
<dbReference type="InterPro" id="IPR051781">
    <property type="entry name" value="Metallo-dep_Hydrolase"/>
</dbReference>
<sequence>MFLVKYAYIKNIVYCKYAIENISQGAIKLKITLLKDGIVYDLEKDRYDKKDIIIKDGKIAEIAENLSDKYENMEIIELNEKFVFPGFIDCHTHLGIIEECTGKIGVDNNETSDPVTPHLNGIDAINPFDIAFKDAVKSGITCVMSGPGSNNVVGGRNVVIKTVGTIIDKMIVKNPAGFKVSLGENPLSTYGINDKCPVTRMGSAALIRELFMRTEDYIVRKENNNIKERDIRLEAVIPLLKGEIPLRVHAHRADDIVTAIRIADEFNISKMVIEHGTEAHLVKSYLKEKNVPVAYGPLLTPRIKMELKGRRYASIVELFKEGVKTAIITDHPYNSIDCLRTVAAIAMAQGLSFKDAIKSITINAAEILNCQDRIGKLEIGYDADIVVYDGNPLDIKSKVDITIIDGEIVFKRD</sequence>
<dbReference type="AlphaFoldDB" id="A0A1S8MTM0"/>
<dbReference type="InterPro" id="IPR011059">
    <property type="entry name" value="Metal-dep_hydrolase_composite"/>
</dbReference>
<organism evidence="2 3">
    <name type="scientific">Clostridium saccharobutylicum</name>
    <dbReference type="NCBI Taxonomy" id="169679"/>
    <lineage>
        <taxon>Bacteria</taxon>
        <taxon>Bacillati</taxon>
        <taxon>Bacillota</taxon>
        <taxon>Clostridia</taxon>
        <taxon>Eubacteriales</taxon>
        <taxon>Clostridiaceae</taxon>
        <taxon>Clostridium</taxon>
    </lineage>
</organism>
<evidence type="ECO:0000259" key="1">
    <source>
        <dbReference type="Pfam" id="PF01979"/>
    </source>
</evidence>
<dbReference type="PANTHER" id="PTHR43135">
    <property type="entry name" value="ALPHA-D-RIBOSE 1-METHYLPHOSPHONATE 5-TRIPHOSPHATE DIPHOSPHATASE"/>
    <property type="match status" value="1"/>
</dbReference>
<reference evidence="2 3" key="1">
    <citation type="submission" date="2016-05" db="EMBL/GenBank/DDBJ databases">
        <title>Microbial solvent formation.</title>
        <authorList>
            <person name="Poehlein A."/>
            <person name="Montoya Solano J.D."/>
            <person name="Flitsch S."/>
            <person name="Krabben P."/>
            <person name="Duerre P."/>
            <person name="Daniel R."/>
        </authorList>
    </citation>
    <scope>NUCLEOTIDE SEQUENCE [LARGE SCALE GENOMIC DNA]</scope>
    <source>
        <strain evidence="2 3">L1-8</strain>
    </source>
</reference>
<dbReference type="PANTHER" id="PTHR43135:SF3">
    <property type="entry name" value="ALPHA-D-RIBOSE 1-METHYLPHOSPHONATE 5-TRIPHOSPHATE DIPHOSPHATASE"/>
    <property type="match status" value="1"/>
</dbReference>
<evidence type="ECO:0000313" key="3">
    <source>
        <dbReference type="Proteomes" id="UP000191154"/>
    </source>
</evidence>
<dbReference type="GO" id="GO:0004151">
    <property type="term" value="F:dihydroorotase activity"/>
    <property type="evidence" value="ECO:0007669"/>
    <property type="project" value="UniProtKB-EC"/>
</dbReference>
<comment type="caution">
    <text evidence="2">The sequence shown here is derived from an EMBL/GenBank/DDBJ whole genome shotgun (WGS) entry which is preliminary data.</text>
</comment>
<proteinExistence type="predicted"/>
<dbReference type="InterPro" id="IPR006680">
    <property type="entry name" value="Amidohydro-rel"/>
</dbReference>
<dbReference type="Gene3D" id="2.30.40.10">
    <property type="entry name" value="Urease, subunit C, domain 1"/>
    <property type="match status" value="1"/>
</dbReference>
<dbReference type="SUPFAM" id="SSF51338">
    <property type="entry name" value="Composite domain of metallo-dependent hydrolases"/>
    <property type="match status" value="1"/>
</dbReference>
<dbReference type="InterPro" id="IPR032466">
    <property type="entry name" value="Metal_Hydrolase"/>
</dbReference>
<evidence type="ECO:0000313" key="2">
    <source>
        <dbReference type="EMBL" id="OOM07500.1"/>
    </source>
</evidence>
<protein>
    <submittedName>
        <fullName evidence="2">Dihydroorotase</fullName>
        <ecNumber evidence="2">3.5.2.3</ecNumber>
    </submittedName>
</protein>
<gene>
    <name evidence="2" type="primary">pyrC_2</name>
    <name evidence="2" type="ORF">CLOSAC_40300</name>
</gene>
<feature type="domain" description="Amidohydrolase-related" evidence="1">
    <location>
        <begin position="263"/>
        <end position="409"/>
    </location>
</feature>
<dbReference type="EMBL" id="LZYZ01000008">
    <property type="protein sequence ID" value="OOM07500.1"/>
    <property type="molecule type" value="Genomic_DNA"/>
</dbReference>
<dbReference type="Pfam" id="PF01979">
    <property type="entry name" value="Amidohydro_1"/>
    <property type="match status" value="1"/>
</dbReference>
<keyword evidence="2" id="KW-0378">Hydrolase</keyword>
<dbReference type="CDD" id="cd01309">
    <property type="entry name" value="Met_dep_hydrolase_C"/>
    <property type="match status" value="1"/>
</dbReference>